<dbReference type="FunFam" id="3.40.50.11030:FF:000001">
    <property type="entry name" value="Threonylcarbamoyl-AMP synthase"/>
    <property type="match status" value="1"/>
</dbReference>
<comment type="subcellular location">
    <subcellularLocation>
        <location evidence="1 13">Cytoplasm</location>
    </subcellularLocation>
</comment>
<keyword evidence="6 13" id="KW-0808">Transferase</keyword>
<feature type="binding site" evidence="14">
    <location>
        <position position="183"/>
    </location>
    <ligand>
        <name>L-threonine</name>
        <dbReference type="ChEBI" id="CHEBI:57926"/>
    </ligand>
</feature>
<dbReference type="NCBIfam" id="TIGR00057">
    <property type="entry name" value="L-threonylcarbamoyladenylate synthase"/>
    <property type="match status" value="1"/>
</dbReference>
<reference evidence="16" key="1">
    <citation type="submission" date="2022-06" db="EMBL/GenBank/DDBJ databases">
        <title>Vallitalea longa sp. nov., an anaerobic bacterium isolated from marine sediment.</title>
        <authorList>
            <person name="Hirano S."/>
            <person name="Terahara T."/>
            <person name="Mori K."/>
            <person name="Hamada M."/>
            <person name="Matsumoto R."/>
            <person name="Kobayashi T."/>
        </authorList>
    </citation>
    <scope>NUCLEOTIDE SEQUENCE</scope>
    <source>
        <strain evidence="16">SH18-1</strain>
    </source>
</reference>
<comment type="similarity">
    <text evidence="2 13">Belongs to the SUA5 family.</text>
</comment>
<dbReference type="GO" id="GO:0000049">
    <property type="term" value="F:tRNA binding"/>
    <property type="evidence" value="ECO:0007669"/>
    <property type="project" value="TreeGrafter"/>
</dbReference>
<evidence type="ECO:0000256" key="1">
    <source>
        <dbReference type="ARBA" id="ARBA00004496"/>
    </source>
</evidence>
<proteinExistence type="inferred from homology"/>
<evidence type="ECO:0000256" key="14">
    <source>
        <dbReference type="PIRSR" id="PIRSR004930-1"/>
    </source>
</evidence>
<evidence type="ECO:0000313" key="16">
    <source>
        <dbReference type="EMBL" id="GKX30616.1"/>
    </source>
</evidence>
<feature type="binding site" evidence="14">
    <location>
        <position position="238"/>
    </location>
    <ligand>
        <name>ATP</name>
        <dbReference type="ChEBI" id="CHEBI:30616"/>
    </ligand>
</feature>
<comment type="function">
    <text evidence="13">Required for the formation of a threonylcarbamoyl group on adenosine at position 37 (t(6)A37) in tRNAs that read codons beginning with adenine.</text>
</comment>
<dbReference type="Pfam" id="PF03481">
    <property type="entry name" value="Sua5_C"/>
    <property type="match status" value="1"/>
</dbReference>
<dbReference type="InterPro" id="IPR006070">
    <property type="entry name" value="Sua5-like_dom"/>
</dbReference>
<feature type="binding site" evidence="14">
    <location>
        <position position="145"/>
    </location>
    <ligand>
        <name>ATP</name>
        <dbReference type="ChEBI" id="CHEBI:30616"/>
    </ligand>
</feature>
<keyword evidence="17" id="KW-1185">Reference proteome</keyword>
<dbReference type="Pfam" id="PF01300">
    <property type="entry name" value="Sua5_yciO_yrdC"/>
    <property type="match status" value="1"/>
</dbReference>
<dbReference type="InterPro" id="IPR017945">
    <property type="entry name" value="DHBP_synth_RibB-like_a/b_dom"/>
</dbReference>
<protein>
    <recommendedName>
        <fullName evidence="4 13">Threonylcarbamoyl-AMP synthase</fullName>
        <shortName evidence="13">TC-AMP synthase</shortName>
        <ecNumber evidence="3 13">2.7.7.87</ecNumber>
    </recommendedName>
    <alternativeName>
        <fullName evidence="11 13">L-threonylcarbamoyladenylate synthase</fullName>
    </alternativeName>
</protein>
<dbReference type="InterPro" id="IPR038385">
    <property type="entry name" value="Sua5/YwlC_C"/>
</dbReference>
<dbReference type="RefSeq" id="WP_281816940.1">
    <property type="nucleotide sequence ID" value="NZ_BRLB01000010.1"/>
</dbReference>
<sequence length="350" mass="38208">METIIRRVDVNNIDNNIIVEAAEILKKGQLVAFPTETVYGIGANALDINAVEKIYKAKGRPSDNPLIVHVADKEDVKRYVLNINSTAQKLMDEFWPGPLTLIFEKKDIIPDKITGGLSTVAIRMPSHVIARNIIRSSGLPIAAPSANVSGKPSPTKAEHVINDLSGKVDMIVDGGFCKIGLESTVVDVSESVPTILRPGGVTKEMLEDVIGLVKVDPAIKSNNKDIVPKAPGMKYRHYAPNADLTIFKGETHNVISHINNLVSMEEEKGTKVGIIATKQTQNDFECVNIINIGDKKNPKEIAANLFKVLRDFDDMNVDVIYCEAFSIKDIGTATMNRLMKAAGNKVIDID</sequence>
<dbReference type="AlphaFoldDB" id="A0A9W6DEW6"/>
<feature type="binding site" evidence="14">
    <location>
        <position position="60"/>
    </location>
    <ligand>
        <name>ATP</name>
        <dbReference type="ChEBI" id="CHEBI:30616"/>
    </ligand>
</feature>
<evidence type="ECO:0000259" key="15">
    <source>
        <dbReference type="PROSITE" id="PS51163"/>
    </source>
</evidence>
<evidence type="ECO:0000256" key="4">
    <source>
        <dbReference type="ARBA" id="ARBA00015492"/>
    </source>
</evidence>
<keyword evidence="7 13" id="KW-0819">tRNA processing</keyword>
<evidence type="ECO:0000256" key="8">
    <source>
        <dbReference type="ARBA" id="ARBA00022695"/>
    </source>
</evidence>
<evidence type="ECO:0000256" key="10">
    <source>
        <dbReference type="ARBA" id="ARBA00022840"/>
    </source>
</evidence>
<feature type="binding site" evidence="14">
    <location>
        <position position="119"/>
    </location>
    <ligand>
        <name>ATP</name>
        <dbReference type="ChEBI" id="CHEBI:30616"/>
    </ligand>
</feature>
<evidence type="ECO:0000256" key="13">
    <source>
        <dbReference type="PIRNR" id="PIRNR004930"/>
    </source>
</evidence>
<feature type="binding site" evidence="14">
    <location>
        <position position="123"/>
    </location>
    <ligand>
        <name>L-threonine</name>
        <dbReference type="ChEBI" id="CHEBI:57926"/>
    </ligand>
</feature>
<dbReference type="SUPFAM" id="SSF55821">
    <property type="entry name" value="YrdC/RibB"/>
    <property type="match status" value="1"/>
</dbReference>
<dbReference type="GO" id="GO:0008033">
    <property type="term" value="P:tRNA processing"/>
    <property type="evidence" value="ECO:0007669"/>
    <property type="project" value="UniProtKB-KW"/>
</dbReference>
<dbReference type="PIRSF" id="PIRSF004930">
    <property type="entry name" value="Tln_factor_SUA5"/>
    <property type="match status" value="1"/>
</dbReference>
<dbReference type="EMBL" id="BRLB01000010">
    <property type="protein sequence ID" value="GKX30616.1"/>
    <property type="molecule type" value="Genomic_DNA"/>
</dbReference>
<evidence type="ECO:0000256" key="11">
    <source>
        <dbReference type="ARBA" id="ARBA00029774"/>
    </source>
</evidence>
<evidence type="ECO:0000256" key="5">
    <source>
        <dbReference type="ARBA" id="ARBA00022490"/>
    </source>
</evidence>
<dbReference type="PANTHER" id="PTHR17490:SF16">
    <property type="entry name" value="THREONYLCARBAMOYL-AMP SYNTHASE"/>
    <property type="match status" value="1"/>
</dbReference>
<keyword evidence="9 13" id="KW-0547">Nucleotide-binding</keyword>
<feature type="domain" description="YrdC-like" evidence="15">
    <location>
        <begin position="15"/>
        <end position="201"/>
    </location>
</feature>
<dbReference type="InterPro" id="IPR050156">
    <property type="entry name" value="TC-AMP_synthase_SUA5"/>
</dbReference>
<evidence type="ECO:0000313" key="17">
    <source>
        <dbReference type="Proteomes" id="UP001144256"/>
    </source>
</evidence>
<feature type="binding site" evidence="14">
    <location>
        <position position="69"/>
    </location>
    <ligand>
        <name>L-threonine</name>
        <dbReference type="ChEBI" id="CHEBI:57926"/>
    </ligand>
</feature>
<gene>
    <name evidence="16" type="ORF">SH1V18_30960</name>
</gene>
<feature type="binding site" evidence="14">
    <location>
        <position position="197"/>
    </location>
    <ligand>
        <name>ATP</name>
        <dbReference type="ChEBI" id="CHEBI:30616"/>
    </ligand>
</feature>
<dbReference type="PROSITE" id="PS51163">
    <property type="entry name" value="YRDC"/>
    <property type="match status" value="1"/>
</dbReference>
<dbReference type="GO" id="GO:0005524">
    <property type="term" value="F:ATP binding"/>
    <property type="evidence" value="ECO:0007669"/>
    <property type="project" value="UniProtKB-UniRule"/>
</dbReference>
<comment type="catalytic activity">
    <reaction evidence="12 13">
        <text>L-threonine + hydrogencarbonate + ATP = L-threonylcarbamoyladenylate + diphosphate + H2O</text>
        <dbReference type="Rhea" id="RHEA:36407"/>
        <dbReference type="ChEBI" id="CHEBI:15377"/>
        <dbReference type="ChEBI" id="CHEBI:17544"/>
        <dbReference type="ChEBI" id="CHEBI:30616"/>
        <dbReference type="ChEBI" id="CHEBI:33019"/>
        <dbReference type="ChEBI" id="CHEBI:57926"/>
        <dbReference type="ChEBI" id="CHEBI:73682"/>
        <dbReference type="EC" id="2.7.7.87"/>
    </reaction>
</comment>
<dbReference type="Gene3D" id="3.90.870.10">
    <property type="entry name" value="DHBP synthase"/>
    <property type="match status" value="1"/>
</dbReference>
<keyword evidence="8 13" id="KW-0548">Nucleotidyltransferase</keyword>
<dbReference type="GO" id="GO:0006450">
    <property type="term" value="P:regulation of translational fidelity"/>
    <property type="evidence" value="ECO:0007669"/>
    <property type="project" value="TreeGrafter"/>
</dbReference>
<accession>A0A9W6DEW6</accession>
<dbReference type="InterPro" id="IPR005145">
    <property type="entry name" value="Sua5_C"/>
</dbReference>
<dbReference type="InterPro" id="IPR010923">
    <property type="entry name" value="T(6)A37_SUA5"/>
</dbReference>
<feature type="binding site" evidence="14">
    <location>
        <position position="37"/>
    </location>
    <ligand>
        <name>L-threonine</name>
        <dbReference type="ChEBI" id="CHEBI:57926"/>
    </ligand>
</feature>
<evidence type="ECO:0000256" key="9">
    <source>
        <dbReference type="ARBA" id="ARBA00022741"/>
    </source>
</evidence>
<dbReference type="GO" id="GO:0005737">
    <property type="term" value="C:cytoplasm"/>
    <property type="evidence" value="ECO:0007669"/>
    <property type="project" value="UniProtKB-SubCell"/>
</dbReference>
<keyword evidence="10 13" id="KW-0067">ATP-binding</keyword>
<dbReference type="GO" id="GO:0061710">
    <property type="term" value="F:L-threonylcarbamoyladenylate synthase"/>
    <property type="evidence" value="ECO:0007669"/>
    <property type="project" value="UniProtKB-EC"/>
</dbReference>
<evidence type="ECO:0000256" key="12">
    <source>
        <dbReference type="ARBA" id="ARBA00048366"/>
    </source>
</evidence>
<dbReference type="PANTHER" id="PTHR17490">
    <property type="entry name" value="SUA5"/>
    <property type="match status" value="1"/>
</dbReference>
<evidence type="ECO:0000256" key="7">
    <source>
        <dbReference type="ARBA" id="ARBA00022694"/>
    </source>
</evidence>
<feature type="binding site" evidence="14">
    <location>
        <position position="153"/>
    </location>
    <ligand>
        <name>ATP</name>
        <dbReference type="ChEBI" id="CHEBI:30616"/>
    </ligand>
</feature>
<keyword evidence="5 13" id="KW-0963">Cytoplasm</keyword>
<name>A0A9W6DEW6_9FIRM</name>
<dbReference type="FunFam" id="3.90.870.10:FF:000008">
    <property type="entry name" value="Threonylcarbamoyl-AMP synthase"/>
    <property type="match status" value="1"/>
</dbReference>
<evidence type="ECO:0000256" key="3">
    <source>
        <dbReference type="ARBA" id="ARBA00012584"/>
    </source>
</evidence>
<feature type="binding site" evidence="14">
    <location>
        <position position="143"/>
    </location>
    <ligand>
        <name>L-threonine</name>
        <dbReference type="ChEBI" id="CHEBI:57926"/>
    </ligand>
</feature>
<evidence type="ECO:0000256" key="6">
    <source>
        <dbReference type="ARBA" id="ARBA00022679"/>
    </source>
</evidence>
<dbReference type="EC" id="2.7.7.87" evidence="3 13"/>
<evidence type="ECO:0000256" key="2">
    <source>
        <dbReference type="ARBA" id="ARBA00007663"/>
    </source>
</evidence>
<feature type="binding site" evidence="14">
    <location>
        <position position="64"/>
    </location>
    <ligand>
        <name>ATP</name>
        <dbReference type="ChEBI" id="CHEBI:30616"/>
    </ligand>
</feature>
<dbReference type="Proteomes" id="UP001144256">
    <property type="component" value="Unassembled WGS sequence"/>
</dbReference>
<comment type="caution">
    <text evidence="16">The sequence shown here is derived from an EMBL/GenBank/DDBJ whole genome shotgun (WGS) entry which is preliminary data.</text>
</comment>
<dbReference type="GO" id="GO:0003725">
    <property type="term" value="F:double-stranded RNA binding"/>
    <property type="evidence" value="ECO:0007669"/>
    <property type="project" value="UniProtKB-UniRule"/>
</dbReference>
<organism evidence="16 17">
    <name type="scientific">Vallitalea longa</name>
    <dbReference type="NCBI Taxonomy" id="2936439"/>
    <lineage>
        <taxon>Bacteria</taxon>
        <taxon>Bacillati</taxon>
        <taxon>Bacillota</taxon>
        <taxon>Clostridia</taxon>
        <taxon>Lachnospirales</taxon>
        <taxon>Vallitaleaceae</taxon>
        <taxon>Vallitalea</taxon>
    </lineage>
</organism>
<dbReference type="Gene3D" id="3.40.50.11030">
    <property type="entry name" value="Threonylcarbamoyl-AMP synthase, C-terminal domain"/>
    <property type="match status" value="1"/>
</dbReference>